<dbReference type="EMBL" id="PXXK01000230">
    <property type="protein sequence ID" value="RFN47841.1"/>
    <property type="molecule type" value="Genomic_DNA"/>
</dbReference>
<dbReference type="PANTHER" id="PTHR10963:SF60">
    <property type="entry name" value="GRAM-NEGATIVE BACTERIA-BINDING PROTEIN 1-RELATED"/>
    <property type="match status" value="1"/>
</dbReference>
<gene>
    <name evidence="3" type="ORF">FIE12Z_7916</name>
</gene>
<evidence type="ECO:0000259" key="2">
    <source>
        <dbReference type="PROSITE" id="PS51762"/>
    </source>
</evidence>
<proteinExistence type="predicted"/>
<feature type="domain" description="GH16" evidence="2">
    <location>
        <begin position="18"/>
        <end position="286"/>
    </location>
</feature>
<feature type="chain" id="PRO_5017197144" evidence="1">
    <location>
        <begin position="20"/>
        <end position="286"/>
    </location>
</feature>
<organism evidence="3 4">
    <name type="scientific">Fusarium flagelliforme</name>
    <dbReference type="NCBI Taxonomy" id="2675880"/>
    <lineage>
        <taxon>Eukaryota</taxon>
        <taxon>Fungi</taxon>
        <taxon>Dikarya</taxon>
        <taxon>Ascomycota</taxon>
        <taxon>Pezizomycotina</taxon>
        <taxon>Sordariomycetes</taxon>
        <taxon>Hypocreomycetidae</taxon>
        <taxon>Hypocreales</taxon>
        <taxon>Nectriaceae</taxon>
        <taxon>Fusarium</taxon>
        <taxon>Fusarium incarnatum-equiseti species complex</taxon>
    </lineage>
</organism>
<protein>
    <submittedName>
        <fullName evidence="3">Endo-1,3(4)-beta-glucanase</fullName>
    </submittedName>
</protein>
<dbReference type="CDD" id="cd02182">
    <property type="entry name" value="GH16_Strep_laminarinase_like"/>
    <property type="match status" value="1"/>
</dbReference>
<dbReference type="GO" id="GO:0004553">
    <property type="term" value="F:hydrolase activity, hydrolyzing O-glycosyl compounds"/>
    <property type="evidence" value="ECO:0007669"/>
    <property type="project" value="InterPro"/>
</dbReference>
<keyword evidence="4" id="KW-1185">Reference proteome</keyword>
<evidence type="ECO:0000256" key="1">
    <source>
        <dbReference type="SAM" id="SignalP"/>
    </source>
</evidence>
<dbReference type="Gene3D" id="2.60.120.200">
    <property type="match status" value="1"/>
</dbReference>
<feature type="signal peptide" evidence="1">
    <location>
        <begin position="1"/>
        <end position="19"/>
    </location>
</feature>
<dbReference type="AlphaFoldDB" id="A0A395MJ28"/>
<reference evidence="3 4" key="1">
    <citation type="journal article" date="2018" name="PLoS Pathog.">
        <title>Evolution of structural diversity of trichothecenes, a family of toxins produced by plant pathogenic and entomopathogenic fungi.</title>
        <authorList>
            <person name="Proctor R.H."/>
            <person name="McCormick S.P."/>
            <person name="Kim H.S."/>
            <person name="Cardoza R.E."/>
            <person name="Stanley A.M."/>
            <person name="Lindo L."/>
            <person name="Kelly A."/>
            <person name="Brown D.W."/>
            <person name="Lee T."/>
            <person name="Vaughan M.M."/>
            <person name="Alexander N.J."/>
            <person name="Busman M."/>
            <person name="Gutierrez S."/>
        </authorList>
    </citation>
    <scope>NUCLEOTIDE SEQUENCE [LARGE SCALE GENOMIC DNA]</scope>
    <source>
        <strain evidence="3 4">NRRL 13405</strain>
    </source>
</reference>
<dbReference type="STRING" id="2594813.A0A395MJ28"/>
<dbReference type="InterPro" id="IPR013320">
    <property type="entry name" value="ConA-like_dom_sf"/>
</dbReference>
<dbReference type="PANTHER" id="PTHR10963">
    <property type="entry name" value="GLYCOSYL HYDROLASE-RELATED"/>
    <property type="match status" value="1"/>
</dbReference>
<dbReference type="Pfam" id="PF00722">
    <property type="entry name" value="Glyco_hydro_16"/>
    <property type="match status" value="1"/>
</dbReference>
<evidence type="ECO:0000313" key="4">
    <source>
        <dbReference type="Proteomes" id="UP000265631"/>
    </source>
</evidence>
<name>A0A395MJ28_9HYPO</name>
<accession>A0A395MJ28</accession>
<dbReference type="InterPro" id="IPR050546">
    <property type="entry name" value="Glycosyl_Hydrlase_16"/>
</dbReference>
<dbReference type="GO" id="GO:0005975">
    <property type="term" value="P:carbohydrate metabolic process"/>
    <property type="evidence" value="ECO:0007669"/>
    <property type="project" value="InterPro"/>
</dbReference>
<dbReference type="InterPro" id="IPR000757">
    <property type="entry name" value="Beta-glucanase-like"/>
</dbReference>
<dbReference type="Proteomes" id="UP000265631">
    <property type="component" value="Unassembled WGS sequence"/>
</dbReference>
<keyword evidence="1" id="KW-0732">Signal</keyword>
<sequence length="286" mass="31581">MLFKQSLTTLLSLSATTLAWDAPGYSGFNRIWQDPFSGASGTLPDTSRWNIIDGYLNVNAELEVYTSSTRNVQRSGGDTLQLVPWRDASALKGWTSGRVESKYVFTPQAGKVTRAEAQIRFGTCAVNNKAGIWPAFWMLGDILRRGGSWPSCGELDIMETVNGQLTGHGTVHCDVYPGGICNEGTGIGNTIGIPDQSWHNWRIEINRAKSSWRDETITWFMDGRQYHQITGARINNEGVWNTLARSPMYFILNVAVGGTWPGYPNGNTCDGYGSMMEVGYVAHYST</sequence>
<dbReference type="OrthoDB" id="192832at2759"/>
<comment type="caution">
    <text evidence="3">The sequence shown here is derived from an EMBL/GenBank/DDBJ whole genome shotgun (WGS) entry which is preliminary data.</text>
</comment>
<dbReference type="SUPFAM" id="SSF49899">
    <property type="entry name" value="Concanavalin A-like lectins/glucanases"/>
    <property type="match status" value="1"/>
</dbReference>
<dbReference type="PROSITE" id="PS51762">
    <property type="entry name" value="GH16_2"/>
    <property type="match status" value="1"/>
</dbReference>
<evidence type="ECO:0000313" key="3">
    <source>
        <dbReference type="EMBL" id="RFN47841.1"/>
    </source>
</evidence>